<proteinExistence type="predicted"/>
<accession>A0A2P2NV22</accession>
<organism evidence="1">
    <name type="scientific">Rhizophora mucronata</name>
    <name type="common">Asiatic mangrove</name>
    <dbReference type="NCBI Taxonomy" id="61149"/>
    <lineage>
        <taxon>Eukaryota</taxon>
        <taxon>Viridiplantae</taxon>
        <taxon>Streptophyta</taxon>
        <taxon>Embryophyta</taxon>
        <taxon>Tracheophyta</taxon>
        <taxon>Spermatophyta</taxon>
        <taxon>Magnoliopsida</taxon>
        <taxon>eudicotyledons</taxon>
        <taxon>Gunneridae</taxon>
        <taxon>Pentapetalae</taxon>
        <taxon>rosids</taxon>
        <taxon>fabids</taxon>
        <taxon>Malpighiales</taxon>
        <taxon>Rhizophoraceae</taxon>
        <taxon>Rhizophora</taxon>
    </lineage>
</organism>
<dbReference type="EMBL" id="GGEC01065717">
    <property type="protein sequence ID" value="MBX46201.1"/>
    <property type="molecule type" value="Transcribed_RNA"/>
</dbReference>
<dbReference type="AlphaFoldDB" id="A0A2P2NV22"/>
<protein>
    <submittedName>
        <fullName evidence="1">Uncharacterized protein</fullName>
    </submittedName>
</protein>
<sequence length="33" mass="3639">MIIANADIIVANSVADYNLTLVSRTKSPVILWH</sequence>
<name>A0A2P2NV22_RHIMU</name>
<reference evidence="1" key="1">
    <citation type="submission" date="2018-02" db="EMBL/GenBank/DDBJ databases">
        <title>Rhizophora mucronata_Transcriptome.</title>
        <authorList>
            <person name="Meera S.P."/>
            <person name="Sreeshan A."/>
            <person name="Augustine A."/>
        </authorList>
    </citation>
    <scope>NUCLEOTIDE SEQUENCE</scope>
    <source>
        <tissue evidence="1">Leaf</tissue>
    </source>
</reference>
<evidence type="ECO:0000313" key="1">
    <source>
        <dbReference type="EMBL" id="MBX46201.1"/>
    </source>
</evidence>